<name>X4Y816_9CAUD</name>
<dbReference type="GeneID" id="19527133"/>
<evidence type="ECO:0008006" key="3">
    <source>
        <dbReference type="Google" id="ProtNLM"/>
    </source>
</evidence>
<dbReference type="EMBL" id="KJ489012">
    <property type="protein sequence ID" value="AHV83151.1"/>
    <property type="molecule type" value="Genomic_DNA"/>
</dbReference>
<protein>
    <recommendedName>
        <fullName evidence="3">Lipoprotein</fullName>
    </recommendedName>
</protein>
<evidence type="ECO:0000313" key="2">
    <source>
        <dbReference type="Proteomes" id="UP000019790"/>
    </source>
</evidence>
<gene>
    <name evidence="1" type="ORF">P118_0034</name>
</gene>
<dbReference type="Proteomes" id="UP000019790">
    <property type="component" value="Segment"/>
</dbReference>
<organism evidence="1 2">
    <name type="scientific">Lactococcus phage P118</name>
    <dbReference type="NCBI Taxonomy" id="1476888"/>
    <lineage>
        <taxon>Viruses</taxon>
        <taxon>Duplodnaviria</taxon>
        <taxon>Heunggongvirae</taxon>
        <taxon>Uroviricota</taxon>
        <taxon>Caudoviricetes</taxon>
        <taxon>Nevevirus</taxon>
        <taxon>Nevevirus P118</taxon>
    </lineage>
</organism>
<accession>X4Y816</accession>
<dbReference type="KEGG" id="vg:19527133"/>
<dbReference type="RefSeq" id="YP_009035849.1">
    <property type="nucleotide sequence ID" value="NC_024208.1"/>
</dbReference>
<evidence type="ECO:0000313" key="1">
    <source>
        <dbReference type="EMBL" id="AHV83151.1"/>
    </source>
</evidence>
<sequence length="120" mass="13113">MKKISLVIVAAMSLVLFFGCSKEKEVQSDYNGVGTVMTDLNKGDSLKGKIIKTKVTDVGPRIMGLRGYLGDKEEVKLVPDEQSKDFAKVGDTIYFKVSKASTLFDVAIVYGDVIKTEKGK</sequence>
<keyword evidence="2" id="KW-1185">Reference proteome</keyword>
<dbReference type="OrthoDB" id="14904at10239"/>
<reference evidence="1 2" key="1">
    <citation type="submission" date="2014-02" db="EMBL/GenBank/DDBJ databases">
        <title>Complete genome sequences of four novel Lactococcus lactis phages distantly related to the rare 1706 phage species.</title>
        <authorList>
            <person name="Kot W."/>
            <person name="Neve H."/>
            <person name="Vogensen F.K."/>
            <person name="Heller K.J."/>
            <person name="Hansen L.H."/>
        </authorList>
    </citation>
    <scope>NUCLEOTIDE SEQUENCE [LARGE SCALE GENOMIC DNA]</scope>
</reference>
<dbReference type="PROSITE" id="PS51257">
    <property type="entry name" value="PROKAR_LIPOPROTEIN"/>
    <property type="match status" value="1"/>
</dbReference>
<proteinExistence type="predicted"/>